<reference evidence="1 3" key="1">
    <citation type="submission" date="2020-09" db="EMBL/GenBank/DDBJ databases">
        <title>Pseudoxanthomonas sp. CAU 1598 isolated from sand of Yaerae Beach.</title>
        <authorList>
            <person name="Kim W."/>
        </authorList>
    </citation>
    <scope>NUCLEOTIDE SEQUENCE [LARGE SCALE GENOMIC DNA]</scope>
    <source>
        <strain evidence="1 3">CAU 1598</strain>
    </source>
</reference>
<dbReference type="EMBL" id="JACYTR010000130">
    <property type="protein sequence ID" value="MBD8528330.1"/>
    <property type="molecule type" value="Genomic_DNA"/>
</dbReference>
<dbReference type="Proteomes" id="UP000613768">
    <property type="component" value="Unassembled WGS sequence"/>
</dbReference>
<evidence type="ECO:0000313" key="1">
    <source>
        <dbReference type="EMBL" id="MBD8528328.1"/>
    </source>
</evidence>
<evidence type="ECO:0000313" key="3">
    <source>
        <dbReference type="Proteomes" id="UP000613768"/>
    </source>
</evidence>
<evidence type="ECO:0000313" key="2">
    <source>
        <dbReference type="EMBL" id="MBD8528330.1"/>
    </source>
</evidence>
<protein>
    <submittedName>
        <fullName evidence="1">Toxin-antitoxin system, antitoxin component, Xre family protein</fullName>
    </submittedName>
</protein>
<gene>
    <name evidence="1" type="ORF">IFO71_21495</name>
    <name evidence="2" type="ORF">IFO71_21505</name>
</gene>
<dbReference type="AlphaFoldDB" id="A0AAW3ZQV0"/>
<comment type="caution">
    <text evidence="1">The sequence shown here is derived from an EMBL/GenBank/DDBJ whole genome shotgun (WGS) entry which is preliminary data.</text>
</comment>
<proteinExistence type="predicted"/>
<dbReference type="EMBL" id="JACYTR010000130">
    <property type="protein sequence ID" value="MBD8528328.1"/>
    <property type="molecule type" value="Genomic_DNA"/>
</dbReference>
<dbReference type="RefSeq" id="WP_192031742.1">
    <property type="nucleotide sequence ID" value="NZ_JACYTR010000130.1"/>
</dbReference>
<keyword evidence="3" id="KW-1185">Reference proteome</keyword>
<accession>A0AAW3ZQV0</accession>
<organism evidence="1 3">
    <name type="scientific">Pseudomarimonas arenosa</name>
    <dbReference type="NCBI Taxonomy" id="2774145"/>
    <lineage>
        <taxon>Bacteria</taxon>
        <taxon>Pseudomonadati</taxon>
        <taxon>Pseudomonadota</taxon>
        <taxon>Gammaproteobacteria</taxon>
        <taxon>Lysobacterales</taxon>
        <taxon>Lysobacteraceae</taxon>
        <taxon>Pseudomarimonas</taxon>
    </lineage>
</organism>
<sequence length="66" mass="7507">MSTAIDHITEKLAHLPPERLAEVVDFVDFIAEREQERGLVRAAQTTSEVRLAQLWNNDADAAYDRL</sequence>
<name>A0AAW3ZQV0_9GAMM</name>